<feature type="domain" description="Transposase IS200-like" evidence="2">
    <location>
        <begin position="21"/>
        <end position="206"/>
    </location>
</feature>
<dbReference type="GO" id="GO:0006313">
    <property type="term" value="P:DNA transposition"/>
    <property type="evidence" value="ECO:0007669"/>
    <property type="project" value="InterPro"/>
</dbReference>
<dbReference type="Gene3D" id="3.30.70.1290">
    <property type="entry name" value="Transposase IS200-like"/>
    <property type="match status" value="1"/>
</dbReference>
<dbReference type="PANTHER" id="PTHR36966:SF1">
    <property type="entry name" value="REP-ASSOCIATED TYROSINE TRANSPOSASE"/>
    <property type="match status" value="1"/>
</dbReference>
<dbReference type="GO" id="GO:0043565">
    <property type="term" value="F:sequence-specific DNA binding"/>
    <property type="evidence" value="ECO:0007669"/>
    <property type="project" value="TreeGrafter"/>
</dbReference>
<gene>
    <name evidence="3" type="ORF">Q73A0000_01915</name>
</gene>
<evidence type="ECO:0000259" key="2">
    <source>
        <dbReference type="SMART" id="SM01321"/>
    </source>
</evidence>
<dbReference type="AlphaFoldDB" id="A0A7M2Y4N4"/>
<dbReference type="SMART" id="SM01321">
    <property type="entry name" value="Y1_Tnp"/>
    <property type="match status" value="1"/>
</dbReference>
<dbReference type="InterPro" id="IPR036515">
    <property type="entry name" value="Transposase_17_sf"/>
</dbReference>
<dbReference type="PANTHER" id="PTHR36966">
    <property type="entry name" value="REP-ASSOCIATED TYROSINE TRANSPOSASE"/>
    <property type="match status" value="1"/>
</dbReference>
<dbReference type="InterPro" id="IPR002686">
    <property type="entry name" value="Transposase_17"/>
</dbReference>
<keyword evidence="4" id="KW-1185">Reference proteome</keyword>
<protein>
    <submittedName>
        <fullName evidence="3">Transposase</fullName>
    </submittedName>
</protein>
<feature type="region of interest" description="Disordered" evidence="1">
    <location>
        <begin position="95"/>
        <end position="119"/>
    </location>
</feature>
<evidence type="ECO:0000313" key="4">
    <source>
        <dbReference type="Proteomes" id="UP000594195"/>
    </source>
</evidence>
<name>A0A7M2Y4N4_9FLAO</name>
<evidence type="ECO:0000256" key="1">
    <source>
        <dbReference type="SAM" id="MobiDB-lite"/>
    </source>
</evidence>
<dbReference type="GO" id="GO:0004803">
    <property type="term" value="F:transposase activity"/>
    <property type="evidence" value="ECO:0007669"/>
    <property type="project" value="InterPro"/>
</dbReference>
<organism evidence="3 4">
    <name type="scientific">Kaistella flava</name>
    <name type="common">ex Peng et al. 2021</name>
    <dbReference type="NCBI Taxonomy" id="2038776"/>
    <lineage>
        <taxon>Bacteria</taxon>
        <taxon>Pseudomonadati</taxon>
        <taxon>Bacteroidota</taxon>
        <taxon>Flavobacteriia</taxon>
        <taxon>Flavobacteriales</taxon>
        <taxon>Weeksellaceae</taxon>
        <taxon>Chryseobacterium group</taxon>
        <taxon>Kaistella</taxon>
    </lineage>
</organism>
<feature type="compositionally biased region" description="Acidic residues" evidence="1">
    <location>
        <begin position="95"/>
        <end position="104"/>
    </location>
</feature>
<sequence>MDKYKNKYRIQSARATWWNYGWAGAYFITICTKNRNHYFGGINQGEKNKMNLSNCGILADVFWHEIKNHAQNVELGAFVVMPNHIHGILILGEDSESGADSEDTGDMRDTRDIAETGHAPSVPRLGLRSQLKSNDNSQFNEDFESIKSPSRMGKNTVSSIIGSYKSAVTKNANRLGLEFAWQERFHDHIIRNDGEYQRINDYIESNINHWNEDKFR</sequence>
<proteinExistence type="predicted"/>
<accession>A0A7M2Y4N4</accession>
<dbReference type="RefSeq" id="WP_193812411.1">
    <property type="nucleotide sequence ID" value="NZ_CP040442.1"/>
</dbReference>
<dbReference type="KEGG" id="kfa:Q73A0000_01915"/>
<dbReference type="SUPFAM" id="SSF143422">
    <property type="entry name" value="Transposase IS200-like"/>
    <property type="match status" value="1"/>
</dbReference>
<dbReference type="InterPro" id="IPR052715">
    <property type="entry name" value="RAYT_transposase"/>
</dbReference>
<dbReference type="EMBL" id="CP040442">
    <property type="protein sequence ID" value="QOW09198.1"/>
    <property type="molecule type" value="Genomic_DNA"/>
</dbReference>
<evidence type="ECO:0000313" key="3">
    <source>
        <dbReference type="EMBL" id="QOW09198.1"/>
    </source>
</evidence>
<feature type="compositionally biased region" description="Basic and acidic residues" evidence="1">
    <location>
        <begin position="105"/>
        <end position="115"/>
    </location>
</feature>
<reference evidence="3 4" key="1">
    <citation type="submission" date="2019-05" db="EMBL/GenBank/DDBJ databases">
        <title>Chryseobacterium sp. isolated from King George Island, maritime Antarctica.</title>
        <authorList>
            <person name="Peng X."/>
        </authorList>
    </citation>
    <scope>NUCLEOTIDE SEQUENCE [LARGE SCALE GENOMIC DNA]</scope>
    <source>
        <strain evidence="3 4">7-3A</strain>
    </source>
</reference>
<dbReference type="Proteomes" id="UP000594195">
    <property type="component" value="Chromosome"/>
</dbReference>